<dbReference type="InParanoid" id="B8MM81"/>
<dbReference type="STRING" id="441959.B8MM81"/>
<dbReference type="GO" id="GO:0006313">
    <property type="term" value="P:DNA transposition"/>
    <property type="evidence" value="ECO:0007669"/>
    <property type="project" value="InterPro"/>
</dbReference>
<dbReference type="PANTHER" id="PTHR23022">
    <property type="entry name" value="TRANSPOSABLE ELEMENT-RELATED"/>
    <property type="match status" value="1"/>
</dbReference>
<gene>
    <name evidence="4" type="ORF">TSTA_098500</name>
</gene>
<evidence type="ECO:0000313" key="5">
    <source>
        <dbReference type="Proteomes" id="UP000001745"/>
    </source>
</evidence>
<evidence type="ECO:0000256" key="1">
    <source>
        <dbReference type="SAM" id="MobiDB-lite"/>
    </source>
</evidence>
<dbReference type="PANTHER" id="PTHR23022:SF119">
    <property type="entry name" value="TC1-LIKE TRANSPOSASE DDE DOMAIN-CONTAINING PROTEIN"/>
    <property type="match status" value="1"/>
</dbReference>
<reference evidence="5" key="1">
    <citation type="journal article" date="2015" name="Genome Announc.">
        <title>Genome sequence of the AIDS-associated pathogen Penicillium marneffei (ATCC18224) and its near taxonomic relative Talaromyces stipitatus (ATCC10500).</title>
        <authorList>
            <person name="Nierman W.C."/>
            <person name="Fedorova-Abrams N.D."/>
            <person name="Andrianopoulos A."/>
        </authorList>
    </citation>
    <scope>NUCLEOTIDE SEQUENCE [LARGE SCALE GENOMIC DNA]</scope>
    <source>
        <strain evidence="5">ATCC 10500 / CBS 375.48 / QM 6759 / NRRL 1006</strain>
    </source>
</reference>
<dbReference type="InterPro" id="IPR009057">
    <property type="entry name" value="Homeodomain-like_sf"/>
</dbReference>
<dbReference type="InterPro" id="IPR002492">
    <property type="entry name" value="Transposase_Tc1-like"/>
</dbReference>
<dbReference type="InterPro" id="IPR038717">
    <property type="entry name" value="Tc1-like_DDE_dom"/>
</dbReference>
<feature type="domain" description="Tc1-like transposase DDE" evidence="3">
    <location>
        <begin position="297"/>
        <end position="364"/>
    </location>
</feature>
<feature type="domain" description="Transposase Tc1-like" evidence="2">
    <location>
        <begin position="144"/>
        <end position="210"/>
    </location>
</feature>
<evidence type="ECO:0000259" key="2">
    <source>
        <dbReference type="Pfam" id="PF01498"/>
    </source>
</evidence>
<dbReference type="RefSeq" id="XP_002485831.1">
    <property type="nucleotide sequence ID" value="XM_002485786.1"/>
</dbReference>
<dbReference type="GO" id="GO:0003677">
    <property type="term" value="F:DNA binding"/>
    <property type="evidence" value="ECO:0007669"/>
    <property type="project" value="InterPro"/>
</dbReference>
<accession>B8MM81</accession>
<dbReference type="VEuPathDB" id="FungiDB:TSTA_098500"/>
<proteinExistence type="predicted"/>
<dbReference type="Proteomes" id="UP000001745">
    <property type="component" value="Unassembled WGS sequence"/>
</dbReference>
<dbReference type="PhylomeDB" id="B8MM81"/>
<protein>
    <submittedName>
        <fullName evidence="4">Transposable element tc3 transposase, putative</fullName>
    </submittedName>
</protein>
<dbReference type="EMBL" id="EQ962658">
    <property type="protein sequence ID" value="EED13593.1"/>
    <property type="molecule type" value="Genomic_DNA"/>
</dbReference>
<dbReference type="eggNOG" id="ENOG502QUTZ">
    <property type="taxonomic scope" value="Eukaryota"/>
</dbReference>
<dbReference type="OrthoDB" id="5379619at2759"/>
<dbReference type="InterPro" id="IPR052338">
    <property type="entry name" value="Transposase_5"/>
</dbReference>
<evidence type="ECO:0000259" key="3">
    <source>
        <dbReference type="Pfam" id="PF13358"/>
    </source>
</evidence>
<dbReference type="AlphaFoldDB" id="B8MM81"/>
<evidence type="ECO:0000313" key="4">
    <source>
        <dbReference type="EMBL" id="EED13593.1"/>
    </source>
</evidence>
<dbReference type="HOGENOM" id="CLU_033666_0_4_1"/>
<dbReference type="Pfam" id="PF01498">
    <property type="entry name" value="HTH_Tnp_Tc3_2"/>
    <property type="match status" value="1"/>
</dbReference>
<dbReference type="GO" id="GO:0015074">
    <property type="term" value="P:DNA integration"/>
    <property type="evidence" value="ECO:0007669"/>
    <property type="project" value="InterPro"/>
</dbReference>
<dbReference type="Gene3D" id="3.30.420.10">
    <property type="entry name" value="Ribonuclease H-like superfamily/Ribonuclease H"/>
    <property type="match status" value="1"/>
</dbReference>
<feature type="region of interest" description="Disordered" evidence="1">
    <location>
        <begin position="119"/>
        <end position="144"/>
    </location>
</feature>
<dbReference type="GeneID" id="8099678"/>
<dbReference type="InterPro" id="IPR036397">
    <property type="entry name" value="RNaseH_sf"/>
</dbReference>
<dbReference type="SUPFAM" id="SSF46689">
    <property type="entry name" value="Homeodomain-like"/>
    <property type="match status" value="1"/>
</dbReference>
<dbReference type="OMA" id="MRAANHV"/>
<keyword evidence="5" id="KW-1185">Reference proteome</keyword>
<organism evidence="4 5">
    <name type="scientific">Talaromyces stipitatus (strain ATCC 10500 / CBS 375.48 / QM 6759 / NRRL 1006)</name>
    <name type="common">Penicillium stipitatum</name>
    <dbReference type="NCBI Taxonomy" id="441959"/>
    <lineage>
        <taxon>Eukaryota</taxon>
        <taxon>Fungi</taxon>
        <taxon>Dikarya</taxon>
        <taxon>Ascomycota</taxon>
        <taxon>Pezizomycotina</taxon>
        <taxon>Eurotiomycetes</taxon>
        <taxon>Eurotiomycetidae</taxon>
        <taxon>Eurotiales</taxon>
        <taxon>Trichocomaceae</taxon>
        <taxon>Talaromyces</taxon>
        <taxon>Talaromyces sect. Talaromyces</taxon>
    </lineage>
</organism>
<dbReference type="Pfam" id="PF13358">
    <property type="entry name" value="DDE_3"/>
    <property type="match status" value="1"/>
</dbReference>
<name>B8MM81_TALSN</name>
<sequence>MRAANHVFRYCRSGPKRVKRWGSSSVGTPLLPPPFTAGKISPLKSRPIASNTNYYESPISLYFSPKIMAPRRRTARKELDPCMRARICELHTSARWGYKRIHKAHPEIPISTIRNTIKKEHQRVNQRSLPRSGQPSKLSSEQKENLVQLTKENPHIKFYELQESVDMRCSKTTIRRAFRNLHMRKWLQRDRPEILPQNAEKRLQWAQRYAHFTPTDWQRVIWSDESTVERGKGGQLIWTWNDPSEQLVEHDVREIRTGKSIKKMFWAAFQYNIRTSLVPLTSDGSSRGGGISATVIRQTYMDQLPELLENGDIFMQDNAPVYTAHIIRDLLQEMQVEVMIWPPYSPDLNPIENLWAIMKTIIRQDHPELENAPDNDTTLCALIQAGIEAWESIGERVLQNLSDSMPHRVQAVLNADGWYTKY</sequence>
<feature type="compositionally biased region" description="Polar residues" evidence="1">
    <location>
        <begin position="125"/>
        <end position="144"/>
    </location>
</feature>